<dbReference type="CDD" id="cd00082">
    <property type="entry name" value="HisKA"/>
    <property type="match status" value="1"/>
</dbReference>
<dbReference type="Pfam" id="PF02743">
    <property type="entry name" value="dCache_1"/>
    <property type="match status" value="1"/>
</dbReference>
<dbReference type="GO" id="GO:0000155">
    <property type="term" value="F:phosphorelay sensor kinase activity"/>
    <property type="evidence" value="ECO:0007669"/>
    <property type="project" value="InterPro"/>
</dbReference>
<reference evidence="24 25" key="1">
    <citation type="submission" date="2019-01" db="EMBL/GenBank/DDBJ databases">
        <authorList>
            <person name="Brito A."/>
        </authorList>
    </citation>
    <scope>NUCLEOTIDE SEQUENCE [LARGE SCALE GENOMIC DNA]</scope>
    <source>
        <strain evidence="24">1</strain>
    </source>
</reference>
<dbReference type="EMBL" id="CAACVJ010000272">
    <property type="protein sequence ID" value="VEP15533.1"/>
    <property type="molecule type" value="Genomic_DNA"/>
</dbReference>
<keyword evidence="9" id="KW-0547">Nucleotide-binding</keyword>
<dbReference type="SMART" id="SM00448">
    <property type="entry name" value="REC"/>
    <property type="match status" value="1"/>
</dbReference>
<keyword evidence="8 20" id="KW-0812">Transmembrane</keyword>
<evidence type="ECO:0000256" key="3">
    <source>
        <dbReference type="ARBA" id="ARBA00006402"/>
    </source>
</evidence>
<keyword evidence="13" id="KW-0902">Two-component regulatory system</keyword>
<evidence type="ECO:0000256" key="2">
    <source>
        <dbReference type="ARBA" id="ARBA00004651"/>
    </source>
</evidence>
<dbReference type="Gene3D" id="3.40.50.2300">
    <property type="match status" value="1"/>
</dbReference>
<evidence type="ECO:0000256" key="16">
    <source>
        <dbReference type="ARBA" id="ARBA00068150"/>
    </source>
</evidence>
<feature type="domain" description="HAMP" evidence="23">
    <location>
        <begin position="383"/>
        <end position="435"/>
    </location>
</feature>
<dbReference type="FunFam" id="1.10.287.130:FF:000002">
    <property type="entry name" value="Two-component osmosensing histidine kinase"/>
    <property type="match status" value="1"/>
</dbReference>
<dbReference type="InterPro" id="IPR003594">
    <property type="entry name" value="HATPase_dom"/>
</dbReference>
<dbReference type="InterPro" id="IPR036890">
    <property type="entry name" value="HATPase_C_sf"/>
</dbReference>
<dbReference type="PROSITE" id="PS50110">
    <property type="entry name" value="RESPONSE_REGULATORY"/>
    <property type="match status" value="1"/>
</dbReference>
<evidence type="ECO:0000256" key="20">
    <source>
        <dbReference type="SAM" id="Phobius"/>
    </source>
</evidence>
<dbReference type="FunFam" id="3.30.565.10:FF:000010">
    <property type="entry name" value="Sensor histidine kinase RcsC"/>
    <property type="match status" value="1"/>
</dbReference>
<dbReference type="GO" id="GO:0005886">
    <property type="term" value="C:plasma membrane"/>
    <property type="evidence" value="ECO:0007669"/>
    <property type="project" value="UniProtKB-SubCell"/>
</dbReference>
<accession>A0A563VWA3</accession>
<feature type="domain" description="Response regulatory" evidence="22">
    <location>
        <begin position="748"/>
        <end position="864"/>
    </location>
</feature>
<comment type="subunit">
    <text evidence="15">At low DSF concentrations, interacts with RpfF.</text>
</comment>
<evidence type="ECO:0000256" key="1">
    <source>
        <dbReference type="ARBA" id="ARBA00000085"/>
    </source>
</evidence>
<dbReference type="CDD" id="cd17546">
    <property type="entry name" value="REC_hyHK_CKI1_RcsC-like"/>
    <property type="match status" value="1"/>
</dbReference>
<dbReference type="SMART" id="SM00387">
    <property type="entry name" value="HATPase_c"/>
    <property type="match status" value="1"/>
</dbReference>
<feature type="coiled-coil region" evidence="19">
    <location>
        <begin position="437"/>
        <end position="496"/>
    </location>
</feature>
<organism evidence="24 25">
    <name type="scientific">Hyella patelloides LEGE 07179</name>
    <dbReference type="NCBI Taxonomy" id="945734"/>
    <lineage>
        <taxon>Bacteria</taxon>
        <taxon>Bacillati</taxon>
        <taxon>Cyanobacteriota</taxon>
        <taxon>Cyanophyceae</taxon>
        <taxon>Pleurocapsales</taxon>
        <taxon>Hyellaceae</taxon>
        <taxon>Hyella</taxon>
    </lineage>
</organism>
<protein>
    <recommendedName>
        <fullName evidence="17">Circadian input-output histidine kinase CikA</fullName>
        <ecNumber evidence="4">2.7.13.3</ecNumber>
    </recommendedName>
    <alternativeName>
        <fullName evidence="16">Sensory/regulatory protein RpfC</fullName>
    </alternativeName>
</protein>
<feature type="domain" description="Histidine kinase" evidence="21">
    <location>
        <begin position="503"/>
        <end position="722"/>
    </location>
</feature>
<evidence type="ECO:0000256" key="15">
    <source>
        <dbReference type="ARBA" id="ARBA00064003"/>
    </source>
</evidence>
<dbReference type="GO" id="GO:0009927">
    <property type="term" value="F:histidine phosphotransfer kinase activity"/>
    <property type="evidence" value="ECO:0007669"/>
    <property type="project" value="TreeGrafter"/>
</dbReference>
<dbReference type="SUPFAM" id="SSF47384">
    <property type="entry name" value="Homodimeric domain of signal transducing histidine kinase"/>
    <property type="match status" value="1"/>
</dbReference>
<feature type="modified residue" description="4-aspartylphosphate" evidence="18">
    <location>
        <position position="797"/>
    </location>
</feature>
<keyword evidence="14 20" id="KW-0472">Membrane</keyword>
<dbReference type="InterPro" id="IPR033479">
    <property type="entry name" value="dCache_1"/>
</dbReference>
<evidence type="ECO:0000256" key="14">
    <source>
        <dbReference type="ARBA" id="ARBA00023136"/>
    </source>
</evidence>
<name>A0A563VWA3_9CYAN</name>
<evidence type="ECO:0000256" key="10">
    <source>
        <dbReference type="ARBA" id="ARBA00022777"/>
    </source>
</evidence>
<dbReference type="InterPro" id="IPR001789">
    <property type="entry name" value="Sig_transdc_resp-reg_receiver"/>
</dbReference>
<dbReference type="PRINTS" id="PR00344">
    <property type="entry name" value="BCTRLSENSOR"/>
</dbReference>
<dbReference type="OrthoDB" id="9809348at2"/>
<dbReference type="Gene3D" id="1.10.287.130">
    <property type="match status" value="1"/>
</dbReference>
<evidence type="ECO:0000259" key="21">
    <source>
        <dbReference type="PROSITE" id="PS50109"/>
    </source>
</evidence>
<evidence type="ECO:0000256" key="11">
    <source>
        <dbReference type="ARBA" id="ARBA00022840"/>
    </source>
</evidence>
<evidence type="ECO:0000259" key="22">
    <source>
        <dbReference type="PROSITE" id="PS50110"/>
    </source>
</evidence>
<keyword evidence="6 18" id="KW-0597">Phosphoprotein</keyword>
<sequence>MNLDREKELSVTNSSPLSKATKGVPLPLVLVVPFVLQIFAAVGITSYLSFRNGQKAVNELATQLTGKTSDLVAQHLDIYLSTPRQINQLNLDGLETGLLDIENFQQTKIYLWKQIKLFKDVGYISLGTANGNFMGAGRYQDGNFEISETSRNTNGKNNWYFADEQGKPLEGAELSGFDEYDFKSEAWYSNAVQAGKPIWSDIYQWEDYPEYISIALSYPIYDAKKQLLGVLSVDQQLSQVSSFLRDIEVSPSGKVFILERNGLLVGSSSNEQPYKLIKNEAKRLKASESSDQLIKATTNYLKEKFNSLKNINQVQQLKFEIEGSPQFVQVTPWKDELGLDWLVVVAMPESDFMAEIHANNRTTILLCIASLVVATLLGIITSGWITRPIRRLSDASNAIANGDLDRTVEVFGVNELGVLAHSFNQMASQLKASFTQLDVTNKTLESTNAELDRTNQELEQTNQELENRVTERTQELQISKEKAEQAQQTAEVANKAKSTFLANMSHELRTPLNAILGFTQIMQRDQTATRAQKENLAIVNRSGEHLLALINDVLDISKIEAGRISLNPSSFDLHRLLDTTAEMLEFKADAKGLQLLFERHLDTPQYICTDEQKLRQVLINLLNNAIKFTTEGSVTLRVKPDTTDINTLLFEIEDTGAGIAPEELGTLFEAFTQTESGRQSEEGTGLGLPISRKFVQLMGGELTASSQLGVGTVFKFNIIAEAALEEELQPQKPPKKVIGLEPNQPNYRILVVDDRWENRQIVLKLLEPIGFETKEAVNGKEAIAIWEQWQPHLIWMDMRMPVMNGYEATEYIKSHLKGQATYIIALTASTFEEERAIILSTGCDDFVRKPFRGAVLFDKMAEYLGVRYVYAKNNESAGIVAEPISDFILEPTSLRVMPSEWLTQLGRASADLNEKMVAELIAQIPVRHTLLTQALQNKVKDFDFDDIVDLVEQTVRETPP</sequence>
<dbReference type="SMART" id="SM00388">
    <property type="entry name" value="HisKA"/>
    <property type="match status" value="1"/>
</dbReference>
<dbReference type="SUPFAM" id="SSF55874">
    <property type="entry name" value="ATPase domain of HSP90 chaperone/DNA topoisomerase II/histidine kinase"/>
    <property type="match status" value="1"/>
</dbReference>
<dbReference type="SMART" id="SM00304">
    <property type="entry name" value="HAMP"/>
    <property type="match status" value="1"/>
</dbReference>
<dbReference type="CDD" id="cd16922">
    <property type="entry name" value="HATPase_EvgS-ArcB-TorS-like"/>
    <property type="match status" value="1"/>
</dbReference>
<evidence type="ECO:0000256" key="12">
    <source>
        <dbReference type="ARBA" id="ARBA00022989"/>
    </source>
</evidence>
<dbReference type="InterPro" id="IPR011006">
    <property type="entry name" value="CheY-like_superfamily"/>
</dbReference>
<evidence type="ECO:0000313" key="25">
    <source>
        <dbReference type="Proteomes" id="UP000320055"/>
    </source>
</evidence>
<comment type="catalytic activity">
    <reaction evidence="1">
        <text>ATP + protein L-histidine = ADP + protein N-phospho-L-histidine.</text>
        <dbReference type="EC" id="2.7.13.3"/>
    </reaction>
</comment>
<dbReference type="RefSeq" id="WP_144874302.1">
    <property type="nucleotide sequence ID" value="NZ_LR214080.1"/>
</dbReference>
<evidence type="ECO:0000256" key="6">
    <source>
        <dbReference type="ARBA" id="ARBA00022553"/>
    </source>
</evidence>
<dbReference type="CDD" id="cd06225">
    <property type="entry name" value="HAMP"/>
    <property type="match status" value="1"/>
</dbReference>
<comment type="similarity">
    <text evidence="3">In the N-terminal section; belongs to the phytochrome family.</text>
</comment>
<dbReference type="Pfam" id="PF02518">
    <property type="entry name" value="HATPase_c"/>
    <property type="match status" value="1"/>
</dbReference>
<dbReference type="InterPro" id="IPR003660">
    <property type="entry name" value="HAMP_dom"/>
</dbReference>
<dbReference type="EC" id="2.7.13.3" evidence="4"/>
<dbReference type="PANTHER" id="PTHR43047:SF72">
    <property type="entry name" value="OSMOSENSING HISTIDINE PROTEIN KINASE SLN1"/>
    <property type="match status" value="1"/>
</dbReference>
<keyword evidence="7 24" id="KW-0808">Transferase</keyword>
<evidence type="ECO:0000256" key="4">
    <source>
        <dbReference type="ARBA" id="ARBA00012438"/>
    </source>
</evidence>
<dbReference type="Pfam" id="PF00072">
    <property type="entry name" value="Response_reg"/>
    <property type="match status" value="1"/>
</dbReference>
<proteinExistence type="inferred from homology"/>
<evidence type="ECO:0000256" key="5">
    <source>
        <dbReference type="ARBA" id="ARBA00022475"/>
    </source>
</evidence>
<dbReference type="SUPFAM" id="SSF52172">
    <property type="entry name" value="CheY-like"/>
    <property type="match status" value="1"/>
</dbReference>
<keyword evidence="25" id="KW-1185">Reference proteome</keyword>
<dbReference type="Pfam" id="PF00672">
    <property type="entry name" value="HAMP"/>
    <property type="match status" value="1"/>
</dbReference>
<dbReference type="Gene3D" id="6.10.340.10">
    <property type="match status" value="1"/>
</dbReference>
<evidence type="ECO:0000256" key="9">
    <source>
        <dbReference type="ARBA" id="ARBA00022741"/>
    </source>
</evidence>
<feature type="transmembrane region" description="Helical" evidence="20">
    <location>
        <begin position="363"/>
        <end position="385"/>
    </location>
</feature>
<dbReference type="Gene3D" id="3.30.450.20">
    <property type="entry name" value="PAS domain"/>
    <property type="match status" value="2"/>
</dbReference>
<dbReference type="CDD" id="cd12913">
    <property type="entry name" value="PDC1_MCP_like"/>
    <property type="match status" value="1"/>
</dbReference>
<dbReference type="InterPro" id="IPR004358">
    <property type="entry name" value="Sig_transdc_His_kin-like_C"/>
</dbReference>
<dbReference type="InterPro" id="IPR036097">
    <property type="entry name" value="HisK_dim/P_sf"/>
</dbReference>
<keyword evidence="5" id="KW-1003">Cell membrane</keyword>
<dbReference type="Pfam" id="PF00512">
    <property type="entry name" value="HisKA"/>
    <property type="match status" value="1"/>
</dbReference>
<dbReference type="InterPro" id="IPR005467">
    <property type="entry name" value="His_kinase_dom"/>
</dbReference>
<keyword evidence="11" id="KW-0067">ATP-binding</keyword>
<evidence type="ECO:0000313" key="24">
    <source>
        <dbReference type="EMBL" id="VEP15533.1"/>
    </source>
</evidence>
<dbReference type="Gene3D" id="3.30.565.10">
    <property type="entry name" value="Histidine kinase-like ATPase, C-terminal domain"/>
    <property type="match status" value="1"/>
</dbReference>
<dbReference type="PROSITE" id="PS50109">
    <property type="entry name" value="HIS_KIN"/>
    <property type="match status" value="1"/>
</dbReference>
<evidence type="ECO:0000256" key="8">
    <source>
        <dbReference type="ARBA" id="ARBA00022692"/>
    </source>
</evidence>
<dbReference type="Proteomes" id="UP000320055">
    <property type="component" value="Unassembled WGS sequence"/>
</dbReference>
<dbReference type="PROSITE" id="PS50885">
    <property type="entry name" value="HAMP"/>
    <property type="match status" value="1"/>
</dbReference>
<feature type="transmembrane region" description="Helical" evidence="20">
    <location>
        <begin position="26"/>
        <end position="50"/>
    </location>
</feature>
<evidence type="ECO:0000256" key="7">
    <source>
        <dbReference type="ARBA" id="ARBA00022679"/>
    </source>
</evidence>
<evidence type="ECO:0000256" key="17">
    <source>
        <dbReference type="ARBA" id="ARBA00074306"/>
    </source>
</evidence>
<gene>
    <name evidence="24" type="ORF">H1P_3430004</name>
</gene>
<evidence type="ECO:0000256" key="19">
    <source>
        <dbReference type="SAM" id="Coils"/>
    </source>
</evidence>
<evidence type="ECO:0000256" key="18">
    <source>
        <dbReference type="PROSITE-ProRule" id="PRU00169"/>
    </source>
</evidence>
<evidence type="ECO:0000256" key="13">
    <source>
        <dbReference type="ARBA" id="ARBA00023012"/>
    </source>
</evidence>
<dbReference type="InterPro" id="IPR003661">
    <property type="entry name" value="HisK_dim/P_dom"/>
</dbReference>
<dbReference type="PANTHER" id="PTHR43047">
    <property type="entry name" value="TWO-COMPONENT HISTIDINE PROTEIN KINASE"/>
    <property type="match status" value="1"/>
</dbReference>
<dbReference type="GO" id="GO:0005524">
    <property type="term" value="F:ATP binding"/>
    <property type="evidence" value="ECO:0007669"/>
    <property type="project" value="UniProtKB-KW"/>
</dbReference>
<keyword evidence="10 24" id="KW-0418">Kinase</keyword>
<evidence type="ECO:0000259" key="23">
    <source>
        <dbReference type="PROSITE" id="PS50885"/>
    </source>
</evidence>
<dbReference type="SUPFAM" id="SSF158472">
    <property type="entry name" value="HAMP domain-like"/>
    <property type="match status" value="1"/>
</dbReference>
<keyword evidence="19" id="KW-0175">Coiled coil</keyword>
<dbReference type="AlphaFoldDB" id="A0A563VWA3"/>
<comment type="subcellular location">
    <subcellularLocation>
        <location evidence="2">Cell membrane</location>
        <topology evidence="2">Multi-pass membrane protein</topology>
    </subcellularLocation>
</comment>
<keyword evidence="12 20" id="KW-1133">Transmembrane helix</keyword>